<comment type="caution">
    <text evidence="1">The sequence shown here is derived from an EMBL/GenBank/DDBJ whole genome shotgun (WGS) entry which is preliminary data.</text>
</comment>
<keyword evidence="2" id="KW-1185">Reference proteome</keyword>
<gene>
    <name evidence="1" type="ORF">ACFQPS_07845</name>
</gene>
<evidence type="ECO:0000313" key="2">
    <source>
        <dbReference type="Proteomes" id="UP001596456"/>
    </source>
</evidence>
<accession>A0ABW2KUS5</accession>
<dbReference type="Proteomes" id="UP001596456">
    <property type="component" value="Unassembled WGS sequence"/>
</dbReference>
<evidence type="ECO:0000313" key="1">
    <source>
        <dbReference type="EMBL" id="MFC7333071.1"/>
    </source>
</evidence>
<organism evidence="1 2">
    <name type="scientific">Rhodocista pekingensis</name>
    <dbReference type="NCBI Taxonomy" id="201185"/>
    <lineage>
        <taxon>Bacteria</taxon>
        <taxon>Pseudomonadati</taxon>
        <taxon>Pseudomonadota</taxon>
        <taxon>Alphaproteobacteria</taxon>
        <taxon>Rhodospirillales</taxon>
        <taxon>Azospirillaceae</taxon>
        <taxon>Rhodocista</taxon>
    </lineage>
</organism>
<sequence>MTTSVDVLRDALEQLLADVEAIAGTPNAYGMPLEDPDHPFHSSAMAARTALSMTATPKSE</sequence>
<dbReference type="EMBL" id="JBHTCM010000009">
    <property type="protein sequence ID" value="MFC7333071.1"/>
    <property type="molecule type" value="Genomic_DNA"/>
</dbReference>
<proteinExistence type="predicted"/>
<protein>
    <submittedName>
        <fullName evidence="1">Uncharacterized protein</fullName>
    </submittedName>
</protein>
<reference evidence="2" key="1">
    <citation type="journal article" date="2019" name="Int. J. Syst. Evol. Microbiol.">
        <title>The Global Catalogue of Microorganisms (GCM) 10K type strain sequencing project: providing services to taxonomists for standard genome sequencing and annotation.</title>
        <authorList>
            <consortium name="The Broad Institute Genomics Platform"/>
            <consortium name="The Broad Institute Genome Sequencing Center for Infectious Disease"/>
            <person name="Wu L."/>
            <person name="Ma J."/>
        </authorList>
    </citation>
    <scope>NUCLEOTIDE SEQUENCE [LARGE SCALE GENOMIC DNA]</scope>
    <source>
        <strain evidence="2">CGMCC 1.16275</strain>
    </source>
</reference>
<dbReference type="RefSeq" id="WP_114393528.1">
    <property type="nucleotide sequence ID" value="NZ_JBHTCM010000009.1"/>
</dbReference>
<name>A0ABW2KUS5_9PROT</name>